<dbReference type="KEGG" id="mng:MNEG_0973"/>
<evidence type="ECO:0000313" key="2">
    <source>
        <dbReference type="EMBL" id="KIZ06979.1"/>
    </source>
</evidence>
<evidence type="ECO:0000256" key="1">
    <source>
        <dbReference type="SAM" id="MobiDB-lite"/>
    </source>
</evidence>
<dbReference type="OrthoDB" id="550799at2759"/>
<accession>A0A0D2LKQ2</accession>
<dbReference type="SUPFAM" id="SSF103657">
    <property type="entry name" value="BAR/IMD domain-like"/>
    <property type="match status" value="1"/>
</dbReference>
<feature type="region of interest" description="Disordered" evidence="1">
    <location>
        <begin position="248"/>
        <end position="271"/>
    </location>
</feature>
<evidence type="ECO:0000313" key="3">
    <source>
        <dbReference type="Proteomes" id="UP000054498"/>
    </source>
</evidence>
<feature type="region of interest" description="Disordered" evidence="1">
    <location>
        <begin position="492"/>
        <end position="523"/>
    </location>
</feature>
<name>A0A0D2LKQ2_9CHLO</name>
<feature type="region of interest" description="Disordered" evidence="1">
    <location>
        <begin position="537"/>
        <end position="573"/>
    </location>
</feature>
<dbReference type="Proteomes" id="UP000054498">
    <property type="component" value="Unassembled WGS sequence"/>
</dbReference>
<dbReference type="InterPro" id="IPR027267">
    <property type="entry name" value="AH/BAR_dom_sf"/>
</dbReference>
<organism evidence="2 3">
    <name type="scientific">Monoraphidium neglectum</name>
    <dbReference type="NCBI Taxonomy" id="145388"/>
    <lineage>
        <taxon>Eukaryota</taxon>
        <taxon>Viridiplantae</taxon>
        <taxon>Chlorophyta</taxon>
        <taxon>core chlorophytes</taxon>
        <taxon>Chlorophyceae</taxon>
        <taxon>CS clade</taxon>
        <taxon>Sphaeropleales</taxon>
        <taxon>Selenastraceae</taxon>
        <taxon>Monoraphidium</taxon>
    </lineage>
</organism>
<proteinExistence type="predicted"/>
<keyword evidence="3" id="KW-1185">Reference proteome</keyword>
<feature type="region of interest" description="Disordered" evidence="1">
    <location>
        <begin position="160"/>
        <end position="184"/>
    </location>
</feature>
<dbReference type="RefSeq" id="XP_013905998.1">
    <property type="nucleotide sequence ID" value="XM_014050544.1"/>
</dbReference>
<feature type="compositionally biased region" description="Low complexity" evidence="1">
    <location>
        <begin position="161"/>
        <end position="174"/>
    </location>
</feature>
<feature type="region of interest" description="Disordered" evidence="1">
    <location>
        <begin position="407"/>
        <end position="466"/>
    </location>
</feature>
<protein>
    <recommendedName>
        <fullName evidence="4">BAR domain-containing protein</fullName>
    </recommendedName>
</protein>
<evidence type="ECO:0008006" key="4">
    <source>
        <dbReference type="Google" id="ProtNLM"/>
    </source>
</evidence>
<feature type="compositionally biased region" description="Low complexity" evidence="1">
    <location>
        <begin position="492"/>
        <end position="502"/>
    </location>
</feature>
<dbReference type="AlphaFoldDB" id="A0A0D2LKQ2"/>
<dbReference type="GeneID" id="25727091"/>
<dbReference type="Gene3D" id="1.20.1270.60">
    <property type="entry name" value="Arfaptin homology (AH) domain/BAR domain"/>
    <property type="match status" value="1"/>
</dbReference>
<feature type="compositionally biased region" description="Basic and acidic residues" evidence="1">
    <location>
        <begin position="175"/>
        <end position="184"/>
    </location>
</feature>
<reference evidence="2 3" key="1">
    <citation type="journal article" date="2013" name="BMC Genomics">
        <title>Reconstruction of the lipid metabolism for the microalga Monoraphidium neglectum from its genome sequence reveals characteristics suitable for biofuel production.</title>
        <authorList>
            <person name="Bogen C."/>
            <person name="Al-Dilaimi A."/>
            <person name="Albersmeier A."/>
            <person name="Wichmann J."/>
            <person name="Grundmann M."/>
            <person name="Rupp O."/>
            <person name="Lauersen K.J."/>
            <person name="Blifernez-Klassen O."/>
            <person name="Kalinowski J."/>
            <person name="Goesmann A."/>
            <person name="Mussgnug J.H."/>
            <person name="Kruse O."/>
        </authorList>
    </citation>
    <scope>NUCLEOTIDE SEQUENCE [LARGE SCALE GENOMIC DNA]</scope>
    <source>
        <strain evidence="2 3">SAG 48.87</strain>
    </source>
</reference>
<dbReference type="EMBL" id="KK100309">
    <property type="protein sequence ID" value="KIZ06979.1"/>
    <property type="molecule type" value="Genomic_DNA"/>
</dbReference>
<sequence>MAALAERVREALHIGAFEPTSLEAEHRMLSDSDDYAAHLKRLERAARQFQKDVGGFLDGTGKFLTGAPFPRLWIQTSSTQAAEPQRPSVPERHAHLFTAEMHTRLAEAVPATLAAAIESDLVKPLSAWITAHDSAKERMRHLEGRRLEYDAARRRLEAAADKAATAEAGGARDPAGAERRLGRTEGEVEPLMVEFEAERAALAEHLTWMVTAAARLKAYVADTAIAMRNAATSYTVPEGLLEPYPETARGEQVAGAPQGPSQQSAATHTAGEAAPVNVHTDIPETVQLEGGVKPQGRGVGGLLADTFKSAVGLPTGPGGSVRPHVEKEAAQAPATGGAEGVSGAALDASAVAPTEVVVAESVVHMVEPPVTEAVLHVVDVPPAQGARAEGAPRGGSAGVYEGEDAPYVEDVRDPRPYASDEPGGPVSPRRECRMPDTAAHGLGLRGRALSRDLPPDAGGADQEPEPAIEDAEAKQLSAVVAPGSPLAAGLAGKAAQAGAEGEPAGGDDVVRGDTTRSGGGGLMGAIKAATMGAVKGITGQGEGARGEAAAAPSGDGEGKDGLFSPTAQLGSTS</sequence>
<gene>
    <name evidence="2" type="ORF">MNEG_0973</name>
</gene>